<evidence type="ECO:0000313" key="3">
    <source>
        <dbReference type="Proteomes" id="UP001153050"/>
    </source>
</evidence>
<organism evidence="2 3">
    <name type="scientific">Mesorhizobium escarrei</name>
    <dbReference type="NCBI Taxonomy" id="666018"/>
    <lineage>
        <taxon>Bacteria</taxon>
        <taxon>Pseudomonadati</taxon>
        <taxon>Pseudomonadota</taxon>
        <taxon>Alphaproteobacteria</taxon>
        <taxon>Hyphomicrobiales</taxon>
        <taxon>Phyllobacteriaceae</taxon>
        <taxon>Mesorhizobium</taxon>
    </lineage>
</organism>
<evidence type="ECO:0000313" key="2">
    <source>
        <dbReference type="EMBL" id="CAH2397900.1"/>
    </source>
</evidence>
<gene>
    <name evidence="2" type="ORF">MES5069_180148</name>
</gene>
<reference evidence="2 3" key="1">
    <citation type="submission" date="2022-03" db="EMBL/GenBank/DDBJ databases">
        <authorList>
            <person name="Brunel B."/>
        </authorList>
    </citation>
    <scope>NUCLEOTIDE SEQUENCE [LARGE SCALE GENOMIC DNA]</scope>
    <source>
        <strain evidence="2">STM5069sample</strain>
    </source>
</reference>
<name>A0ABM9DMM1_9HYPH</name>
<sequence>MSFERPRGRNGAPAGPPRRSPPLGAGGRMLAKPGDLRKNGVLAFPRPWGARAGEGKITGRSSP</sequence>
<comment type="caution">
    <text evidence="2">The sequence shown here is derived from an EMBL/GenBank/DDBJ whole genome shotgun (WGS) entry which is preliminary data.</text>
</comment>
<dbReference type="EMBL" id="CAKXZT010000090">
    <property type="protein sequence ID" value="CAH2397900.1"/>
    <property type="molecule type" value="Genomic_DNA"/>
</dbReference>
<accession>A0ABM9DMM1</accession>
<dbReference type="Proteomes" id="UP001153050">
    <property type="component" value="Unassembled WGS sequence"/>
</dbReference>
<proteinExistence type="predicted"/>
<feature type="region of interest" description="Disordered" evidence="1">
    <location>
        <begin position="1"/>
        <end position="63"/>
    </location>
</feature>
<evidence type="ECO:0000256" key="1">
    <source>
        <dbReference type="SAM" id="MobiDB-lite"/>
    </source>
</evidence>
<keyword evidence="3" id="KW-1185">Reference proteome</keyword>
<protein>
    <submittedName>
        <fullName evidence="2">Uncharacterized protein</fullName>
    </submittedName>
</protein>